<protein>
    <submittedName>
        <fullName evidence="1">Uncharacterized protein</fullName>
    </submittedName>
</protein>
<keyword evidence="2" id="KW-1185">Reference proteome</keyword>
<evidence type="ECO:0000313" key="1">
    <source>
        <dbReference type="EMBL" id="KDO34767.1"/>
    </source>
</evidence>
<evidence type="ECO:0000313" key="2">
    <source>
        <dbReference type="Proteomes" id="UP000030745"/>
    </source>
</evidence>
<proteinExistence type="predicted"/>
<accession>A0A067D6Z4</accession>
<dbReference type="EMBL" id="KK583190">
    <property type="protein sequence ID" value="KDO34767.1"/>
    <property type="molecule type" value="Genomic_DNA"/>
</dbReference>
<dbReference type="KEGG" id="spar:SPRG_00828"/>
<dbReference type="RefSeq" id="XP_012194434.1">
    <property type="nucleotide sequence ID" value="XM_012339044.1"/>
</dbReference>
<gene>
    <name evidence="1" type="ORF">SPRG_00828</name>
</gene>
<dbReference type="Proteomes" id="UP000030745">
    <property type="component" value="Unassembled WGS sequence"/>
</dbReference>
<reference evidence="1 2" key="1">
    <citation type="journal article" date="2013" name="PLoS Genet.">
        <title>Distinctive expansion of potential virulence genes in the genome of the oomycete fish pathogen Saprolegnia parasitica.</title>
        <authorList>
            <person name="Jiang R.H."/>
            <person name="de Bruijn I."/>
            <person name="Haas B.J."/>
            <person name="Belmonte R."/>
            <person name="Lobach L."/>
            <person name="Christie J."/>
            <person name="van den Ackerveken G."/>
            <person name="Bottin A."/>
            <person name="Bulone V."/>
            <person name="Diaz-Moreno S.M."/>
            <person name="Dumas B."/>
            <person name="Fan L."/>
            <person name="Gaulin E."/>
            <person name="Govers F."/>
            <person name="Grenville-Briggs L.J."/>
            <person name="Horner N.R."/>
            <person name="Levin J.Z."/>
            <person name="Mammella M."/>
            <person name="Meijer H.J."/>
            <person name="Morris P."/>
            <person name="Nusbaum C."/>
            <person name="Oome S."/>
            <person name="Phillips A.J."/>
            <person name="van Rooyen D."/>
            <person name="Rzeszutek E."/>
            <person name="Saraiva M."/>
            <person name="Secombes C.J."/>
            <person name="Seidl M.F."/>
            <person name="Snel B."/>
            <person name="Stassen J.H."/>
            <person name="Sykes S."/>
            <person name="Tripathy S."/>
            <person name="van den Berg H."/>
            <person name="Vega-Arreguin J.C."/>
            <person name="Wawra S."/>
            <person name="Young S.K."/>
            <person name="Zeng Q."/>
            <person name="Dieguez-Uribeondo J."/>
            <person name="Russ C."/>
            <person name="Tyler B.M."/>
            <person name="van West P."/>
        </authorList>
    </citation>
    <scope>NUCLEOTIDE SEQUENCE [LARGE SCALE GENOMIC DNA]</scope>
    <source>
        <strain evidence="1 2">CBS 223.65</strain>
    </source>
</reference>
<dbReference type="AlphaFoldDB" id="A0A067D6Z4"/>
<dbReference type="GeneID" id="24123455"/>
<name>A0A067D6Z4_SAPPC</name>
<sequence>MSDAEVLMASVFPHLFMLDKGTTEIVVVSYSSARATNKAHDMQRQGKTPARKAIDTKENAITGKKPRIDASSINILPAKRRTKGLMLQLSNIYTITNALVCNHDDFGRIFDPHLHFAIRFYNATIVRSVDDDSTIPEIDVSATIATLPTIPAFEVIEIVGIVAMVTEIPAFEVIEIVAMVTKTSISGMVESSSTERTMVSFMNKCGNTEAMSTSFRSNSQIGSSSLVTTATNGSLAPGHLRSYHQFAATG</sequence>
<dbReference type="VEuPathDB" id="FungiDB:SPRG_00828"/>
<organism evidence="1 2">
    <name type="scientific">Saprolegnia parasitica (strain CBS 223.65)</name>
    <dbReference type="NCBI Taxonomy" id="695850"/>
    <lineage>
        <taxon>Eukaryota</taxon>
        <taxon>Sar</taxon>
        <taxon>Stramenopiles</taxon>
        <taxon>Oomycota</taxon>
        <taxon>Saprolegniomycetes</taxon>
        <taxon>Saprolegniales</taxon>
        <taxon>Saprolegniaceae</taxon>
        <taxon>Saprolegnia</taxon>
    </lineage>
</organism>